<sequence>MNRILILFAHPRFENSRVNRALLKDIWGHPAVTLNDLYELYPDFNIDVEREKARLTEHQVLVWQHPIYMYSAPALLKQWIDLVLEHGWAHGEGGDVLRNKWIFNAISSGGTRNEYAPDGFNRFTMGEFLIPFQQTATLCRMIYLPPFAVQGTYRLMNSDLEHYAALYRTLLDRLAQGNLDIESARTFPFLNDWLLSEAGDKP</sequence>
<keyword evidence="1" id="KW-0560">Oxidoreductase</keyword>
<feature type="domain" description="Flavodoxin-like fold" evidence="2">
    <location>
        <begin position="3"/>
        <end position="165"/>
    </location>
</feature>
<dbReference type="GO" id="GO:0003955">
    <property type="term" value="F:NAD(P)H dehydrogenase (quinone) activity"/>
    <property type="evidence" value="ECO:0007669"/>
    <property type="project" value="TreeGrafter"/>
</dbReference>
<dbReference type="Pfam" id="PF02525">
    <property type="entry name" value="Flavodoxin_2"/>
    <property type="match status" value="1"/>
</dbReference>
<evidence type="ECO:0000313" key="4">
    <source>
        <dbReference type="Proteomes" id="UP000198744"/>
    </source>
</evidence>
<protein>
    <submittedName>
        <fullName evidence="3">Kef-type potassium/proton antiporter accessory protein, CPA2 family</fullName>
    </submittedName>
</protein>
<name>A0A1H7ZCN0_9BACT</name>
<dbReference type="SUPFAM" id="SSF52218">
    <property type="entry name" value="Flavoproteins"/>
    <property type="match status" value="1"/>
</dbReference>
<evidence type="ECO:0000313" key="3">
    <source>
        <dbReference type="EMBL" id="SEM55259.1"/>
    </source>
</evidence>
<gene>
    <name evidence="3" type="ORF">SAMN04489760_12146</name>
</gene>
<dbReference type="PANTHER" id="PTHR47307">
    <property type="entry name" value="GLUTATHIONE-REGULATED POTASSIUM-EFFLUX SYSTEM ANCILLARY PROTEIN KEFG"/>
    <property type="match status" value="1"/>
</dbReference>
<dbReference type="GO" id="GO:0009055">
    <property type="term" value="F:electron transfer activity"/>
    <property type="evidence" value="ECO:0007669"/>
    <property type="project" value="TreeGrafter"/>
</dbReference>
<proteinExistence type="predicted"/>
<dbReference type="EMBL" id="FOBS01000021">
    <property type="protein sequence ID" value="SEM55259.1"/>
    <property type="molecule type" value="Genomic_DNA"/>
</dbReference>
<reference evidence="3 4" key="1">
    <citation type="submission" date="2016-10" db="EMBL/GenBank/DDBJ databases">
        <authorList>
            <person name="de Groot N.N."/>
        </authorList>
    </citation>
    <scope>NUCLEOTIDE SEQUENCE [LARGE SCALE GENOMIC DNA]</scope>
    <source>
        <strain evidence="3 4">DSM 8423</strain>
    </source>
</reference>
<dbReference type="OrthoDB" id="9798454at2"/>
<evidence type="ECO:0000256" key="1">
    <source>
        <dbReference type="ARBA" id="ARBA00023002"/>
    </source>
</evidence>
<dbReference type="STRING" id="43775.SAMN04489760_12146"/>
<organism evidence="3 4">
    <name type="scientific">Syntrophus gentianae</name>
    <dbReference type="NCBI Taxonomy" id="43775"/>
    <lineage>
        <taxon>Bacteria</taxon>
        <taxon>Pseudomonadati</taxon>
        <taxon>Thermodesulfobacteriota</taxon>
        <taxon>Syntrophia</taxon>
        <taxon>Syntrophales</taxon>
        <taxon>Syntrophaceae</taxon>
        <taxon>Syntrophus</taxon>
    </lineage>
</organism>
<dbReference type="AlphaFoldDB" id="A0A1H7ZCN0"/>
<dbReference type="PANTHER" id="PTHR47307:SF1">
    <property type="entry name" value="GLUTATHIONE-REGULATED POTASSIUM-EFFLUX SYSTEM ANCILLARY PROTEIN KEFG"/>
    <property type="match status" value="1"/>
</dbReference>
<dbReference type="InterPro" id="IPR003680">
    <property type="entry name" value="Flavodoxin_fold"/>
</dbReference>
<dbReference type="Gene3D" id="3.40.50.360">
    <property type="match status" value="1"/>
</dbReference>
<evidence type="ECO:0000259" key="2">
    <source>
        <dbReference type="Pfam" id="PF02525"/>
    </source>
</evidence>
<dbReference type="InterPro" id="IPR046980">
    <property type="entry name" value="KefG/KefF"/>
</dbReference>
<dbReference type="GO" id="GO:0010181">
    <property type="term" value="F:FMN binding"/>
    <property type="evidence" value="ECO:0007669"/>
    <property type="project" value="TreeGrafter"/>
</dbReference>
<dbReference type="Proteomes" id="UP000198744">
    <property type="component" value="Unassembled WGS sequence"/>
</dbReference>
<accession>A0A1H7ZCN0</accession>
<dbReference type="InterPro" id="IPR029039">
    <property type="entry name" value="Flavoprotein-like_sf"/>
</dbReference>
<keyword evidence="4" id="KW-1185">Reference proteome</keyword>
<dbReference type="RefSeq" id="WP_093884133.1">
    <property type="nucleotide sequence ID" value="NZ_FOBS01000021.1"/>
</dbReference>